<feature type="chain" id="PRO_5002856104" evidence="3">
    <location>
        <begin position="26"/>
        <end position="229"/>
    </location>
</feature>
<dbReference type="eggNOG" id="ENOG502QVAR">
    <property type="taxonomic scope" value="Eukaryota"/>
</dbReference>
<evidence type="ECO:0000259" key="4">
    <source>
        <dbReference type="Pfam" id="PF04755"/>
    </source>
</evidence>
<keyword evidence="3" id="KW-0732">Signal</keyword>
<feature type="signal peptide" evidence="3">
    <location>
        <begin position="1"/>
        <end position="25"/>
    </location>
</feature>
<evidence type="ECO:0000256" key="2">
    <source>
        <dbReference type="ARBA" id="ARBA00022640"/>
    </source>
</evidence>
<reference evidence="6" key="2">
    <citation type="submission" date="2008-08" db="EMBL/GenBank/DDBJ databases">
        <authorList>
            <consortium name="Diatom Consortium"/>
            <person name="Grigoriev I."/>
            <person name="Grimwood J."/>
            <person name="Kuo A."/>
            <person name="Otillar R.P."/>
            <person name="Salamov A."/>
            <person name="Detter J.C."/>
            <person name="Lindquist E."/>
            <person name="Shapiro H."/>
            <person name="Lucas S."/>
            <person name="Glavina del Rio T."/>
            <person name="Pitluck S."/>
            <person name="Rokhsar D."/>
            <person name="Bowler C."/>
        </authorList>
    </citation>
    <scope>GENOME REANNOTATION</scope>
    <source>
        <strain evidence="6">CCAP 1055/1</strain>
    </source>
</reference>
<dbReference type="Proteomes" id="UP000000759">
    <property type="component" value="Chromosome 27"/>
</dbReference>
<dbReference type="PaxDb" id="2850-Phatr55153"/>
<name>B7GD41_PHATC</name>
<dbReference type="RefSeq" id="XP_002184985.1">
    <property type="nucleotide sequence ID" value="XM_002184949.1"/>
</dbReference>
<dbReference type="OrthoDB" id="423069at2759"/>
<dbReference type="InParanoid" id="B7GD41"/>
<dbReference type="HOGENOM" id="CLU_109114_0_0_1"/>
<dbReference type="AlphaFoldDB" id="B7GD41"/>
<dbReference type="KEGG" id="pti:PHATRDRAFT_55153"/>
<gene>
    <name evidence="5" type="ORF">PHATRDRAFT_55153</name>
</gene>
<dbReference type="Pfam" id="PF04755">
    <property type="entry name" value="PAP_fibrillin"/>
    <property type="match status" value="1"/>
</dbReference>
<proteinExistence type="predicted"/>
<dbReference type="GO" id="GO:0009536">
    <property type="term" value="C:plastid"/>
    <property type="evidence" value="ECO:0007669"/>
    <property type="project" value="UniProtKB-SubCell"/>
</dbReference>
<reference evidence="5 6" key="1">
    <citation type="journal article" date="2008" name="Nature">
        <title>The Phaeodactylum genome reveals the evolutionary history of diatom genomes.</title>
        <authorList>
            <person name="Bowler C."/>
            <person name="Allen A.E."/>
            <person name="Badger J.H."/>
            <person name="Grimwood J."/>
            <person name="Jabbari K."/>
            <person name="Kuo A."/>
            <person name="Maheswari U."/>
            <person name="Martens C."/>
            <person name="Maumus F."/>
            <person name="Otillar R.P."/>
            <person name="Rayko E."/>
            <person name="Salamov A."/>
            <person name="Vandepoele K."/>
            <person name="Beszteri B."/>
            <person name="Gruber A."/>
            <person name="Heijde M."/>
            <person name="Katinka M."/>
            <person name="Mock T."/>
            <person name="Valentin K."/>
            <person name="Verret F."/>
            <person name="Berges J.A."/>
            <person name="Brownlee C."/>
            <person name="Cadoret J.P."/>
            <person name="Chiovitti A."/>
            <person name="Choi C.J."/>
            <person name="Coesel S."/>
            <person name="De Martino A."/>
            <person name="Detter J.C."/>
            <person name="Durkin C."/>
            <person name="Falciatore A."/>
            <person name="Fournet J."/>
            <person name="Haruta M."/>
            <person name="Huysman M.J."/>
            <person name="Jenkins B.D."/>
            <person name="Jiroutova K."/>
            <person name="Jorgensen R.E."/>
            <person name="Joubert Y."/>
            <person name="Kaplan A."/>
            <person name="Kroger N."/>
            <person name="Kroth P.G."/>
            <person name="La Roche J."/>
            <person name="Lindquist E."/>
            <person name="Lommer M."/>
            <person name="Martin-Jezequel V."/>
            <person name="Lopez P.J."/>
            <person name="Lucas S."/>
            <person name="Mangogna M."/>
            <person name="McGinnis K."/>
            <person name="Medlin L.K."/>
            <person name="Montsant A."/>
            <person name="Oudot-Le Secq M.P."/>
            <person name="Napoli C."/>
            <person name="Obornik M."/>
            <person name="Parker M.S."/>
            <person name="Petit J.L."/>
            <person name="Porcel B.M."/>
            <person name="Poulsen N."/>
            <person name="Robison M."/>
            <person name="Rychlewski L."/>
            <person name="Rynearson T.A."/>
            <person name="Schmutz J."/>
            <person name="Shapiro H."/>
            <person name="Siaut M."/>
            <person name="Stanley M."/>
            <person name="Sussman M.R."/>
            <person name="Taylor A.R."/>
            <person name="Vardi A."/>
            <person name="von Dassow P."/>
            <person name="Vyverman W."/>
            <person name="Willis A."/>
            <person name="Wyrwicz L.S."/>
            <person name="Rokhsar D.S."/>
            <person name="Weissenbach J."/>
            <person name="Armbrust E.V."/>
            <person name="Green B.R."/>
            <person name="Van de Peer Y."/>
            <person name="Grigoriev I.V."/>
        </authorList>
    </citation>
    <scope>NUCLEOTIDE SEQUENCE [LARGE SCALE GENOMIC DNA]</scope>
    <source>
        <strain evidence="5 6">CCAP 1055/1</strain>
    </source>
</reference>
<comment type="subcellular location">
    <subcellularLocation>
        <location evidence="1">Plastid</location>
    </subcellularLocation>
</comment>
<evidence type="ECO:0000256" key="1">
    <source>
        <dbReference type="ARBA" id="ARBA00004474"/>
    </source>
</evidence>
<sequence length="229" mass="25005">MPGRVVPLSLLAVVCASDLFRSTLAFHPKVSTSSRTIPPSTTQLHAFGFLNGLLESGSKKTKAASSTKASALKQKLLAACSEDKPDRSIIEATIQELETLSPVTATASSPLLQKKWEMIWTTEKEINFFVERGFSSKIFQTIDGSVLTNNIPFIKGGSFNVTGSLSVPDIEGIRTEFTFSEAALDLAKWGTYKLPPVGKGWFDTLYLDDTLRVDLNSRNDILICKPDEA</sequence>
<protein>
    <submittedName>
        <fullName evidence="5">Pap-fibrillin-ii</fullName>
    </submittedName>
</protein>
<dbReference type="InterPro" id="IPR039633">
    <property type="entry name" value="PAP"/>
</dbReference>
<dbReference type="InterPro" id="IPR006843">
    <property type="entry name" value="PAP/fibrillin_dom"/>
</dbReference>
<dbReference type="PANTHER" id="PTHR31906">
    <property type="entry name" value="PLASTID-LIPID-ASSOCIATED PROTEIN 4, CHLOROPLASTIC-RELATED"/>
    <property type="match status" value="1"/>
</dbReference>
<evidence type="ECO:0000313" key="5">
    <source>
        <dbReference type="EMBL" id="EEC43432.1"/>
    </source>
</evidence>
<dbReference type="OMA" id="GWFESLY"/>
<dbReference type="EMBL" id="CM000629">
    <property type="protein sequence ID" value="EEC43432.1"/>
    <property type="molecule type" value="Genomic_DNA"/>
</dbReference>
<keyword evidence="6" id="KW-1185">Reference proteome</keyword>
<keyword evidence="2" id="KW-0934">Plastid</keyword>
<dbReference type="GeneID" id="7198848"/>
<evidence type="ECO:0000313" key="6">
    <source>
        <dbReference type="Proteomes" id="UP000000759"/>
    </source>
</evidence>
<accession>B7GD41</accession>
<evidence type="ECO:0000256" key="3">
    <source>
        <dbReference type="SAM" id="SignalP"/>
    </source>
</evidence>
<organism evidence="5 6">
    <name type="scientific">Phaeodactylum tricornutum (strain CCAP 1055/1)</name>
    <dbReference type="NCBI Taxonomy" id="556484"/>
    <lineage>
        <taxon>Eukaryota</taxon>
        <taxon>Sar</taxon>
        <taxon>Stramenopiles</taxon>
        <taxon>Ochrophyta</taxon>
        <taxon>Bacillariophyta</taxon>
        <taxon>Bacillariophyceae</taxon>
        <taxon>Bacillariophycidae</taxon>
        <taxon>Naviculales</taxon>
        <taxon>Phaeodactylaceae</taxon>
        <taxon>Phaeodactylum</taxon>
    </lineage>
</organism>
<feature type="domain" description="Plastid lipid-associated protein/fibrillin conserved" evidence="4">
    <location>
        <begin position="84"/>
        <end position="223"/>
    </location>
</feature>